<comment type="catalytic activity">
    <reaction evidence="5">
        <text>Hydrolysis of terminal non-reducing beta-D-galactose residues in beta-D-galactosides.</text>
        <dbReference type="EC" id="3.2.1.23"/>
    </reaction>
</comment>
<dbReference type="Pfam" id="PF21467">
    <property type="entry name" value="BetaGal_gal-bd"/>
    <property type="match status" value="1"/>
</dbReference>
<dbReference type="FunFam" id="2.60.120.260:FF:000049">
    <property type="entry name" value="Beta-galactosidase"/>
    <property type="match status" value="1"/>
</dbReference>
<name>A0A3R9MGI5_9BACT</name>
<feature type="signal peptide" evidence="7">
    <location>
        <begin position="1"/>
        <end position="22"/>
    </location>
</feature>
<dbReference type="Pfam" id="PF21317">
    <property type="entry name" value="BetaGal_ABD_1"/>
    <property type="match status" value="1"/>
</dbReference>
<dbReference type="Proteomes" id="UP000273500">
    <property type="component" value="Unassembled WGS sequence"/>
</dbReference>
<proteinExistence type="inferred from homology"/>
<protein>
    <recommendedName>
        <fullName evidence="5">Beta-galactosidase</fullName>
        <ecNumber evidence="5">3.2.1.23</ecNumber>
    </recommendedName>
</protein>
<evidence type="ECO:0000259" key="9">
    <source>
        <dbReference type="Pfam" id="PF21317"/>
    </source>
</evidence>
<keyword evidence="12" id="KW-1185">Reference proteome</keyword>
<evidence type="ECO:0000256" key="7">
    <source>
        <dbReference type="SAM" id="SignalP"/>
    </source>
</evidence>
<dbReference type="EC" id="3.2.1.23" evidence="5"/>
<reference evidence="11 12" key="1">
    <citation type="submission" date="2018-12" db="EMBL/GenBank/DDBJ databases">
        <authorList>
            <person name="Feng G."/>
            <person name="Zhu H."/>
        </authorList>
    </citation>
    <scope>NUCLEOTIDE SEQUENCE [LARGE SCALE GENOMIC DNA]</scope>
    <source>
        <strain evidence="11 12">KCTC 12533</strain>
    </source>
</reference>
<evidence type="ECO:0000259" key="10">
    <source>
        <dbReference type="Pfam" id="PF21467"/>
    </source>
</evidence>
<dbReference type="OrthoDB" id="703126at2"/>
<dbReference type="EMBL" id="RWIT01000014">
    <property type="protein sequence ID" value="RSK45372.1"/>
    <property type="molecule type" value="Genomic_DNA"/>
</dbReference>
<organism evidence="11 12">
    <name type="scientific">Hymenobacter rigui</name>
    <dbReference type="NCBI Taxonomy" id="334424"/>
    <lineage>
        <taxon>Bacteria</taxon>
        <taxon>Pseudomonadati</taxon>
        <taxon>Bacteroidota</taxon>
        <taxon>Cytophagia</taxon>
        <taxon>Cytophagales</taxon>
        <taxon>Hymenobacteraceae</taxon>
        <taxon>Hymenobacter</taxon>
    </lineage>
</organism>
<evidence type="ECO:0000256" key="5">
    <source>
        <dbReference type="RuleBase" id="RU000675"/>
    </source>
</evidence>
<dbReference type="InterPro" id="IPR026283">
    <property type="entry name" value="B-gal_1-like"/>
</dbReference>
<dbReference type="InterPro" id="IPR048913">
    <property type="entry name" value="BetaGal_gal-bd"/>
</dbReference>
<gene>
    <name evidence="11" type="ORF">EI291_18645</name>
</gene>
<sequence>MLGKHIAGLLLSGLSLTTGALAQSTAPKSVSAKHTFALGGEQFLLDGKPFQMISGELHYPRIPREAWRARMKAAKAMGLNTIGTYVFWNLHEPEPGKYDFSGNNDIAAFVRTAQEEGLWVVLRPSPYVCAEWEFGGYPYWLQKQKGLEVRSLEPQYLAAYGRYLKEVARQLAPLQVNHGGPVLMVQVENEYGFYSNDKKYLAENRRMFEQAGFDGLLYTCDPGDKVAEGHLDGLLPAVNGWDSPKKVKNVVRQNHGGKGPYYIAEWYPAWFDWWGTPHHTVPAAQYSTRLDSVLGAGISINMYMFHGGTTRGFMNGANYKGGDTRYEPQTSSYDYDAPLDEAGNPTPKFLAFRQVIEKHLPKGQQLPPVPAAKPAMRLPAISLTSSTSLLTALPKPVTNAQPLTFEDLSQPYGYVLYRTTVPGGRTGALQLKDLRDYAVVLVNGQRVATLDRRLNQEQVELKLPAGSVTLDILVENMGRLNFGPFLNQNRKGLTGGVSFAGQPLTGWQHYPMPFTTPPAAAKATAKPGSNAPVLRRGSFTVAKPADTYFDMSSWGKGCVWVNGHHLGRFWEIGPTQTMYVPAEWLKKGSNEVVVLELLKTDQDQLTSLDKPILDVVHPDGEARK</sequence>
<dbReference type="SUPFAM" id="SSF51445">
    <property type="entry name" value="(Trans)glycosidases"/>
    <property type="match status" value="1"/>
</dbReference>
<evidence type="ECO:0000313" key="11">
    <source>
        <dbReference type="EMBL" id="RSK45372.1"/>
    </source>
</evidence>
<dbReference type="InterPro" id="IPR019801">
    <property type="entry name" value="Glyco_hydro_35_CS"/>
</dbReference>
<dbReference type="Gene3D" id="3.20.20.80">
    <property type="entry name" value="Glycosidases"/>
    <property type="match status" value="1"/>
</dbReference>
<dbReference type="RefSeq" id="WP_125423606.1">
    <property type="nucleotide sequence ID" value="NZ_RWIT01000014.1"/>
</dbReference>
<evidence type="ECO:0000256" key="3">
    <source>
        <dbReference type="ARBA" id="ARBA00023295"/>
    </source>
</evidence>
<feature type="active site" description="Nucleophile" evidence="4">
    <location>
        <position position="265"/>
    </location>
</feature>
<feature type="domain" description="Glycoside hydrolase 35 catalytic" evidence="8">
    <location>
        <begin position="42"/>
        <end position="358"/>
    </location>
</feature>
<dbReference type="PRINTS" id="PR00742">
    <property type="entry name" value="GLHYDRLASE35"/>
</dbReference>
<dbReference type="InterPro" id="IPR031330">
    <property type="entry name" value="Gly_Hdrlase_35_cat"/>
</dbReference>
<dbReference type="InterPro" id="IPR048912">
    <property type="entry name" value="BetaGal1-like_ABD1"/>
</dbReference>
<dbReference type="GO" id="GO:0005975">
    <property type="term" value="P:carbohydrate metabolic process"/>
    <property type="evidence" value="ECO:0007669"/>
    <property type="project" value="InterPro"/>
</dbReference>
<keyword evidence="2 5" id="KW-0378">Hydrolase</keyword>
<evidence type="ECO:0000256" key="2">
    <source>
        <dbReference type="ARBA" id="ARBA00022801"/>
    </source>
</evidence>
<comment type="caution">
    <text evidence="11">The sequence shown here is derived from an EMBL/GenBank/DDBJ whole genome shotgun (WGS) entry which is preliminary data.</text>
</comment>
<dbReference type="GO" id="GO:0004565">
    <property type="term" value="F:beta-galactosidase activity"/>
    <property type="evidence" value="ECO:0007669"/>
    <property type="project" value="UniProtKB-EC"/>
</dbReference>
<dbReference type="PANTHER" id="PTHR23421">
    <property type="entry name" value="BETA-GALACTOSIDASE RELATED"/>
    <property type="match status" value="1"/>
</dbReference>
<evidence type="ECO:0000256" key="1">
    <source>
        <dbReference type="ARBA" id="ARBA00009809"/>
    </source>
</evidence>
<dbReference type="SUPFAM" id="SSF49785">
    <property type="entry name" value="Galactose-binding domain-like"/>
    <property type="match status" value="1"/>
</dbReference>
<dbReference type="Pfam" id="PF01301">
    <property type="entry name" value="Glyco_hydro_35"/>
    <property type="match status" value="1"/>
</dbReference>
<keyword evidence="3 5" id="KW-0326">Glycosidase</keyword>
<feature type="domain" description="Beta-galactosidase 1-like first all-beta" evidence="9">
    <location>
        <begin position="402"/>
        <end position="512"/>
    </location>
</feature>
<evidence type="ECO:0000259" key="8">
    <source>
        <dbReference type="Pfam" id="PF01301"/>
    </source>
</evidence>
<keyword evidence="7" id="KW-0732">Signal</keyword>
<dbReference type="AlphaFoldDB" id="A0A3R9MGI5"/>
<evidence type="ECO:0000313" key="12">
    <source>
        <dbReference type="Proteomes" id="UP000273500"/>
    </source>
</evidence>
<comment type="similarity">
    <text evidence="1 6">Belongs to the glycosyl hydrolase 35 family.</text>
</comment>
<dbReference type="PIRSF" id="PIRSF006336">
    <property type="entry name" value="B-gal"/>
    <property type="match status" value="1"/>
</dbReference>
<dbReference type="Gene3D" id="2.60.120.260">
    <property type="entry name" value="Galactose-binding domain-like"/>
    <property type="match status" value="2"/>
</dbReference>
<accession>A0A3R9MGI5</accession>
<dbReference type="InterPro" id="IPR001944">
    <property type="entry name" value="Glycoside_Hdrlase_35"/>
</dbReference>
<dbReference type="PROSITE" id="PS01182">
    <property type="entry name" value="GLYCOSYL_HYDROL_F35"/>
    <property type="match status" value="1"/>
</dbReference>
<feature type="chain" id="PRO_5018774698" description="Beta-galactosidase" evidence="7">
    <location>
        <begin position="23"/>
        <end position="624"/>
    </location>
</feature>
<evidence type="ECO:0000256" key="6">
    <source>
        <dbReference type="RuleBase" id="RU003679"/>
    </source>
</evidence>
<dbReference type="InterPro" id="IPR017853">
    <property type="entry name" value="GH"/>
</dbReference>
<feature type="active site" description="Proton donor" evidence="4">
    <location>
        <position position="190"/>
    </location>
</feature>
<dbReference type="InterPro" id="IPR008979">
    <property type="entry name" value="Galactose-bd-like_sf"/>
</dbReference>
<evidence type="ECO:0000256" key="4">
    <source>
        <dbReference type="PIRSR" id="PIRSR006336-1"/>
    </source>
</evidence>
<feature type="domain" description="Beta-galactosidase galactose-binding" evidence="10">
    <location>
        <begin position="534"/>
        <end position="590"/>
    </location>
</feature>